<feature type="non-terminal residue" evidence="1">
    <location>
        <position position="218"/>
    </location>
</feature>
<gene>
    <name evidence="1" type="ORF">DFH07DRAFT_993923</name>
</gene>
<protein>
    <submittedName>
        <fullName evidence="1">Uncharacterized protein</fullName>
    </submittedName>
</protein>
<reference evidence="1" key="1">
    <citation type="submission" date="2023-03" db="EMBL/GenBank/DDBJ databases">
        <title>Massive genome expansion in bonnet fungi (Mycena s.s.) driven by repeated elements and novel gene families across ecological guilds.</title>
        <authorList>
            <consortium name="Lawrence Berkeley National Laboratory"/>
            <person name="Harder C.B."/>
            <person name="Miyauchi S."/>
            <person name="Viragh M."/>
            <person name="Kuo A."/>
            <person name="Thoen E."/>
            <person name="Andreopoulos B."/>
            <person name="Lu D."/>
            <person name="Skrede I."/>
            <person name="Drula E."/>
            <person name="Henrissat B."/>
            <person name="Morin E."/>
            <person name="Kohler A."/>
            <person name="Barry K."/>
            <person name="LaButti K."/>
            <person name="Morin E."/>
            <person name="Salamov A."/>
            <person name="Lipzen A."/>
            <person name="Mereny Z."/>
            <person name="Hegedus B."/>
            <person name="Baldrian P."/>
            <person name="Stursova M."/>
            <person name="Weitz H."/>
            <person name="Taylor A."/>
            <person name="Grigoriev I.V."/>
            <person name="Nagy L.G."/>
            <person name="Martin F."/>
            <person name="Kauserud H."/>
        </authorList>
    </citation>
    <scope>NUCLEOTIDE SEQUENCE</scope>
    <source>
        <strain evidence="1">CBHHK188m</strain>
    </source>
</reference>
<evidence type="ECO:0000313" key="2">
    <source>
        <dbReference type="Proteomes" id="UP001215280"/>
    </source>
</evidence>
<dbReference type="AlphaFoldDB" id="A0AAD7HYQ8"/>
<evidence type="ECO:0000313" key="1">
    <source>
        <dbReference type="EMBL" id="KAJ7730359.1"/>
    </source>
</evidence>
<accession>A0AAD7HYQ8</accession>
<dbReference type="Proteomes" id="UP001215280">
    <property type="component" value="Unassembled WGS sequence"/>
</dbReference>
<dbReference type="EMBL" id="JARJLG010000191">
    <property type="protein sequence ID" value="KAJ7730359.1"/>
    <property type="molecule type" value="Genomic_DNA"/>
</dbReference>
<comment type="caution">
    <text evidence="1">The sequence shown here is derived from an EMBL/GenBank/DDBJ whole genome shotgun (WGS) entry which is preliminary data.</text>
</comment>
<proteinExistence type="predicted"/>
<name>A0AAD7HYQ8_9AGAR</name>
<feature type="non-terminal residue" evidence="1">
    <location>
        <position position="1"/>
    </location>
</feature>
<sequence>AQESVCMTVTRLIQDLVLNQAGIDSDTACDGILESCNDICDAHSIPFCDLLEKTNIQGHTPHYWVISGSAGPPPPELPPLIRVLIEYCSPLKESTVTDIRLACLRTCDQWLFQSLRMTPEFNALSQTDRLLLGVEVTPDTVVFGPFTVEFEFPHFQQRMRISQSVKLEFVSHARMWRIQFFVGSHKSNSQVGPGQWGAGLALLENSPVANIRATYTIE</sequence>
<organism evidence="1 2">
    <name type="scientific">Mycena maculata</name>
    <dbReference type="NCBI Taxonomy" id="230809"/>
    <lineage>
        <taxon>Eukaryota</taxon>
        <taxon>Fungi</taxon>
        <taxon>Dikarya</taxon>
        <taxon>Basidiomycota</taxon>
        <taxon>Agaricomycotina</taxon>
        <taxon>Agaricomycetes</taxon>
        <taxon>Agaricomycetidae</taxon>
        <taxon>Agaricales</taxon>
        <taxon>Marasmiineae</taxon>
        <taxon>Mycenaceae</taxon>
        <taxon>Mycena</taxon>
    </lineage>
</organism>
<keyword evidence="2" id="KW-1185">Reference proteome</keyword>